<organism evidence="3 4">
    <name type="scientific">Tetrahymena thermophila (strain SB210)</name>
    <dbReference type="NCBI Taxonomy" id="312017"/>
    <lineage>
        <taxon>Eukaryota</taxon>
        <taxon>Sar</taxon>
        <taxon>Alveolata</taxon>
        <taxon>Ciliophora</taxon>
        <taxon>Intramacronucleata</taxon>
        <taxon>Oligohymenophorea</taxon>
        <taxon>Hymenostomatida</taxon>
        <taxon>Tetrahymenina</taxon>
        <taxon>Tetrahymenidae</taxon>
        <taxon>Tetrahymena</taxon>
    </lineage>
</organism>
<name>Q22GV0_TETTS</name>
<evidence type="ECO:0000259" key="2">
    <source>
        <dbReference type="PROSITE" id="PS51462"/>
    </source>
</evidence>
<keyword evidence="4" id="KW-1185">Reference proteome</keyword>
<dbReference type="OrthoDB" id="447842at2759"/>
<dbReference type="GO" id="GO:0005829">
    <property type="term" value="C:cytosol"/>
    <property type="evidence" value="ECO:0007669"/>
    <property type="project" value="TreeGrafter"/>
</dbReference>
<evidence type="ECO:0000256" key="1">
    <source>
        <dbReference type="ARBA" id="ARBA00022801"/>
    </source>
</evidence>
<feature type="domain" description="Nudix hydrolase" evidence="2">
    <location>
        <begin position="3"/>
        <end position="134"/>
    </location>
</feature>
<dbReference type="EMBL" id="GG662502">
    <property type="protein sequence ID" value="EAR84574.1"/>
    <property type="molecule type" value="Genomic_DNA"/>
</dbReference>
<dbReference type="STRING" id="312017.Q22GV0"/>
<dbReference type="Proteomes" id="UP000009168">
    <property type="component" value="Unassembled WGS sequence"/>
</dbReference>
<gene>
    <name evidence="3" type="ORF">TTHERM_00656060</name>
</gene>
<keyword evidence="1 3" id="KW-0378">Hydrolase</keyword>
<dbReference type="AlphaFoldDB" id="Q22GV0"/>
<dbReference type="InParanoid" id="Q22GV0"/>
<proteinExistence type="predicted"/>
<dbReference type="OMA" id="FETICEC"/>
<dbReference type="GeneID" id="7840532"/>
<dbReference type="GO" id="GO:0035539">
    <property type="term" value="F:8-oxo-7,8-dihydrodeoxyguanosine triphosphate pyrophosphatase activity"/>
    <property type="evidence" value="ECO:0007669"/>
    <property type="project" value="TreeGrafter"/>
</dbReference>
<dbReference type="Gene3D" id="3.90.79.10">
    <property type="entry name" value="Nucleoside Triphosphate Pyrophosphohydrolase"/>
    <property type="match status" value="1"/>
</dbReference>
<dbReference type="InterPro" id="IPR015797">
    <property type="entry name" value="NUDIX_hydrolase-like_dom_sf"/>
</dbReference>
<dbReference type="PROSITE" id="PS51462">
    <property type="entry name" value="NUDIX"/>
    <property type="match status" value="1"/>
</dbReference>
<evidence type="ECO:0000313" key="3">
    <source>
        <dbReference type="EMBL" id="EAR84574.1"/>
    </source>
</evidence>
<sequence length="153" mass="18285">MDRPKIGVGVFIFNKDINKFLMSKRKDCGRVALMGGHLERFETICECAQREVLEESNLSIPLLHYREYPTAFNAINKEDNYHYVTFFAVAIKPDDQEFSNTEPEKQEDWEWYGEEEFIKVYKEKKLYYSIECLFKSCNEDFNILIERIKQLIK</sequence>
<dbReference type="SUPFAM" id="SSF55811">
    <property type="entry name" value="Nudix"/>
    <property type="match status" value="1"/>
</dbReference>
<dbReference type="GO" id="GO:0006203">
    <property type="term" value="P:dGTP catabolic process"/>
    <property type="evidence" value="ECO:0007669"/>
    <property type="project" value="TreeGrafter"/>
</dbReference>
<dbReference type="HOGENOM" id="CLU_037162_9_0_1"/>
<dbReference type="CDD" id="cd04678">
    <property type="entry name" value="NUDIX_MTH2_Nudt15"/>
    <property type="match status" value="1"/>
</dbReference>
<evidence type="ECO:0000313" key="4">
    <source>
        <dbReference type="Proteomes" id="UP000009168"/>
    </source>
</evidence>
<dbReference type="PANTHER" id="PTHR16099">
    <property type="entry name" value="8-OXO-DGTP DIPHOSPHATES NUDT15"/>
    <property type="match status" value="1"/>
</dbReference>
<dbReference type="KEGG" id="tet:TTHERM_00656060"/>
<dbReference type="PANTHER" id="PTHR16099:SF5">
    <property type="entry name" value="NUCLEOTIDE TRIPHOSPHATE DIPHOSPHATASE NUDT15"/>
    <property type="match status" value="1"/>
</dbReference>
<dbReference type="PROSITE" id="PS00893">
    <property type="entry name" value="NUDIX_BOX"/>
    <property type="match status" value="1"/>
</dbReference>
<dbReference type="Pfam" id="PF00293">
    <property type="entry name" value="NUDIX"/>
    <property type="match status" value="1"/>
</dbReference>
<dbReference type="eggNOG" id="ENOG502RT2J">
    <property type="taxonomic scope" value="Eukaryota"/>
</dbReference>
<dbReference type="RefSeq" id="XP_001032237.1">
    <property type="nucleotide sequence ID" value="XM_001032237.1"/>
</dbReference>
<accession>Q22GV0</accession>
<protein>
    <submittedName>
        <fullName evidence="3">NUDIX hydrolase</fullName>
    </submittedName>
</protein>
<dbReference type="InterPro" id="IPR020084">
    <property type="entry name" value="NUDIX_hydrolase_CS"/>
</dbReference>
<dbReference type="InterPro" id="IPR000086">
    <property type="entry name" value="NUDIX_hydrolase_dom"/>
</dbReference>
<reference evidence="4" key="1">
    <citation type="journal article" date="2006" name="PLoS Biol.">
        <title>Macronuclear genome sequence of the ciliate Tetrahymena thermophila, a model eukaryote.</title>
        <authorList>
            <person name="Eisen J.A."/>
            <person name="Coyne R.S."/>
            <person name="Wu M."/>
            <person name="Wu D."/>
            <person name="Thiagarajan M."/>
            <person name="Wortman J.R."/>
            <person name="Badger J.H."/>
            <person name="Ren Q."/>
            <person name="Amedeo P."/>
            <person name="Jones K.M."/>
            <person name="Tallon L.J."/>
            <person name="Delcher A.L."/>
            <person name="Salzberg S.L."/>
            <person name="Silva J.C."/>
            <person name="Haas B.J."/>
            <person name="Majoros W.H."/>
            <person name="Farzad M."/>
            <person name="Carlton J.M."/>
            <person name="Smith R.K. Jr."/>
            <person name="Garg J."/>
            <person name="Pearlman R.E."/>
            <person name="Karrer K.M."/>
            <person name="Sun L."/>
            <person name="Manning G."/>
            <person name="Elde N.C."/>
            <person name="Turkewitz A.P."/>
            <person name="Asai D.J."/>
            <person name="Wilkes D.E."/>
            <person name="Wang Y."/>
            <person name="Cai H."/>
            <person name="Collins K."/>
            <person name="Stewart B.A."/>
            <person name="Lee S.R."/>
            <person name="Wilamowska K."/>
            <person name="Weinberg Z."/>
            <person name="Ruzzo W.L."/>
            <person name="Wloga D."/>
            <person name="Gaertig J."/>
            <person name="Frankel J."/>
            <person name="Tsao C.-C."/>
            <person name="Gorovsky M.A."/>
            <person name="Keeling P.J."/>
            <person name="Waller R.F."/>
            <person name="Patron N.J."/>
            <person name="Cherry J.M."/>
            <person name="Stover N.A."/>
            <person name="Krieger C.J."/>
            <person name="del Toro C."/>
            <person name="Ryder H.F."/>
            <person name="Williamson S.C."/>
            <person name="Barbeau R.A."/>
            <person name="Hamilton E.P."/>
            <person name="Orias E."/>
        </authorList>
    </citation>
    <scope>NUCLEOTIDE SEQUENCE [LARGE SCALE GENOMIC DNA]</scope>
    <source>
        <strain evidence="4">SB210</strain>
    </source>
</reference>